<dbReference type="Proteomes" id="UP000044616">
    <property type="component" value="Unassembled WGS sequence"/>
</dbReference>
<feature type="transmembrane region" description="Helical" evidence="5">
    <location>
        <begin position="124"/>
        <end position="142"/>
    </location>
</feature>
<dbReference type="InterPro" id="IPR011020">
    <property type="entry name" value="HTTM-like"/>
</dbReference>
<comment type="subcellular location">
    <subcellularLocation>
        <location evidence="1">Endomembrane system</location>
        <topology evidence="1">Multi-pass membrane protein</topology>
    </subcellularLocation>
</comment>
<feature type="transmembrane region" description="Helical" evidence="5">
    <location>
        <begin position="20"/>
        <end position="40"/>
    </location>
</feature>
<dbReference type="RefSeq" id="WP_052027982.1">
    <property type="nucleotide sequence ID" value="NZ_CCEH01000029.1"/>
</dbReference>
<organism evidence="7 8">
    <name type="scientific">Staphylococcus schweitzeri</name>
    <dbReference type="NCBI Taxonomy" id="1654388"/>
    <lineage>
        <taxon>Bacteria</taxon>
        <taxon>Bacillati</taxon>
        <taxon>Bacillota</taxon>
        <taxon>Bacilli</taxon>
        <taxon>Bacillales</taxon>
        <taxon>Staphylococcaceae</taxon>
        <taxon>Staphylococcus</taxon>
    </lineage>
</organism>
<keyword evidence="4 5" id="KW-0472">Membrane</keyword>
<feature type="transmembrane region" description="Helical" evidence="5">
    <location>
        <begin position="213"/>
        <end position="234"/>
    </location>
</feature>
<protein>
    <submittedName>
        <fullName evidence="7">Antimicrobial peptide system protein, SdpB family</fullName>
    </submittedName>
</protein>
<name>A0A077UNC1_9STAP</name>
<dbReference type="AlphaFoldDB" id="A0A077UNC1"/>
<dbReference type="InterPro" id="IPR052964">
    <property type="entry name" value="Sporulation_signal_mat"/>
</dbReference>
<reference evidence="7 8" key="1">
    <citation type="submission" date="2014-05" db="EMBL/GenBank/DDBJ databases">
        <authorList>
            <person name="Aslett A.Martin."/>
            <person name="De Silva Nishadi"/>
        </authorList>
    </citation>
    <scope>NUCLEOTIDE SEQUENCE [LARGE SCALE GENOMIC DNA]</scope>
</reference>
<keyword evidence="2 5" id="KW-0812">Transmembrane</keyword>
<dbReference type="EMBL" id="CCEH01000029">
    <property type="protein sequence ID" value="CDR29228.1"/>
    <property type="molecule type" value="Genomic_DNA"/>
</dbReference>
<evidence type="ECO:0000259" key="6">
    <source>
        <dbReference type="SMART" id="SM00752"/>
    </source>
</evidence>
<dbReference type="PANTHER" id="PTHR39535">
    <property type="entry name" value="SPORULATION-DELAYING PROTEIN SDPB"/>
    <property type="match status" value="1"/>
</dbReference>
<dbReference type="SMART" id="SM00752">
    <property type="entry name" value="HTTM"/>
    <property type="match status" value="1"/>
</dbReference>
<evidence type="ECO:0000256" key="5">
    <source>
        <dbReference type="SAM" id="Phobius"/>
    </source>
</evidence>
<evidence type="ECO:0000256" key="3">
    <source>
        <dbReference type="ARBA" id="ARBA00022989"/>
    </source>
</evidence>
<feature type="transmembrane region" description="Helical" evidence="5">
    <location>
        <begin position="77"/>
        <end position="104"/>
    </location>
</feature>
<dbReference type="GO" id="GO:0012505">
    <property type="term" value="C:endomembrane system"/>
    <property type="evidence" value="ECO:0007669"/>
    <property type="project" value="UniProtKB-SubCell"/>
</dbReference>
<sequence>MNNIKKSLKNFFDLCSKERYTIGTSVARVGLGMIIIYNYLIIYFQREIIFGVNGLVGQSAENISIYKFISDNTIFQIVFHLGLIVAFLYTIGFYINITGVINYIFTFSFINQGFLMTDGGDNLLILLLFYLLFANTTTYFAVIKSKRNSELRSIIHNFAVYACIIQICIVYFVSALYQVNGEKWFNGTALYYITQVDIFSNPNLDFLLTNNDIVMSVLTYFSVIIKIAFPFLIFNKNIKLVIVLLIIMFHIGIGIFMGLVTFALTMILAESLLFTDSEYRKANKILNRIRFKFQRKGFE</sequence>
<dbReference type="PANTHER" id="PTHR39535:SF2">
    <property type="entry name" value="HTTM DOMAIN-CONTAINING PROTEIN"/>
    <property type="match status" value="1"/>
</dbReference>
<evidence type="ECO:0000313" key="7">
    <source>
        <dbReference type="EMBL" id="CDR29228.1"/>
    </source>
</evidence>
<evidence type="ECO:0000256" key="2">
    <source>
        <dbReference type="ARBA" id="ARBA00022692"/>
    </source>
</evidence>
<feature type="transmembrane region" description="Helical" evidence="5">
    <location>
        <begin position="154"/>
        <end position="177"/>
    </location>
</feature>
<feature type="domain" description="HTTM-like" evidence="6">
    <location>
        <begin position="16"/>
        <end position="278"/>
    </location>
</feature>
<accession>A0A077UNC1</accession>
<evidence type="ECO:0000313" key="8">
    <source>
        <dbReference type="Proteomes" id="UP000044616"/>
    </source>
</evidence>
<gene>
    <name evidence="7" type="ORF">ERS140147_02433</name>
</gene>
<proteinExistence type="predicted"/>
<dbReference type="InterPro" id="IPR053934">
    <property type="entry name" value="HTTM_dom"/>
</dbReference>
<evidence type="ECO:0000256" key="1">
    <source>
        <dbReference type="ARBA" id="ARBA00004127"/>
    </source>
</evidence>
<feature type="transmembrane region" description="Helical" evidence="5">
    <location>
        <begin position="241"/>
        <end position="269"/>
    </location>
</feature>
<dbReference type="Pfam" id="PF05090">
    <property type="entry name" value="HTTM"/>
    <property type="match status" value="1"/>
</dbReference>
<keyword evidence="3 5" id="KW-1133">Transmembrane helix</keyword>
<evidence type="ECO:0000256" key="4">
    <source>
        <dbReference type="ARBA" id="ARBA00023136"/>
    </source>
</evidence>